<proteinExistence type="predicted"/>
<gene>
    <name evidence="2" type="ORF">BKA55DRAFT_704179</name>
</gene>
<keyword evidence="3" id="KW-1185">Reference proteome</keyword>
<dbReference type="GeneID" id="70230592"/>
<dbReference type="Proteomes" id="UP000720189">
    <property type="component" value="Unassembled WGS sequence"/>
</dbReference>
<feature type="transmembrane region" description="Helical" evidence="1">
    <location>
        <begin position="76"/>
        <end position="94"/>
    </location>
</feature>
<protein>
    <submittedName>
        <fullName evidence="2">Uncharacterized protein</fullName>
    </submittedName>
</protein>
<dbReference type="AlphaFoldDB" id="A0A9P9GS85"/>
<sequence length="138" mass="14738">MSFGGNGDTDFQLAILDHRDPGLACQNTGSSFLISSGQLSCHTHTESIMVFGHFGRLFPSADQVTPRSLRQYFNPIARLILLVPVAVSAQLGLIPTHIMRICTLCFAIAVTSIGLAAVRMALILKNALAVPSAIFLGN</sequence>
<evidence type="ECO:0000313" key="2">
    <source>
        <dbReference type="EMBL" id="KAH7244336.1"/>
    </source>
</evidence>
<evidence type="ECO:0000313" key="3">
    <source>
        <dbReference type="Proteomes" id="UP000720189"/>
    </source>
</evidence>
<organism evidence="2 3">
    <name type="scientific">Fusarium redolens</name>
    <dbReference type="NCBI Taxonomy" id="48865"/>
    <lineage>
        <taxon>Eukaryota</taxon>
        <taxon>Fungi</taxon>
        <taxon>Dikarya</taxon>
        <taxon>Ascomycota</taxon>
        <taxon>Pezizomycotina</taxon>
        <taxon>Sordariomycetes</taxon>
        <taxon>Hypocreomycetidae</taxon>
        <taxon>Hypocreales</taxon>
        <taxon>Nectriaceae</taxon>
        <taxon>Fusarium</taxon>
        <taxon>Fusarium redolens species complex</taxon>
    </lineage>
</organism>
<keyword evidence="1" id="KW-1133">Transmembrane helix</keyword>
<comment type="caution">
    <text evidence="2">The sequence shown here is derived from an EMBL/GenBank/DDBJ whole genome shotgun (WGS) entry which is preliminary data.</text>
</comment>
<accession>A0A9P9GS85</accession>
<keyword evidence="1" id="KW-0472">Membrane</keyword>
<evidence type="ECO:0000256" key="1">
    <source>
        <dbReference type="SAM" id="Phobius"/>
    </source>
</evidence>
<dbReference type="RefSeq" id="XP_046047559.1">
    <property type="nucleotide sequence ID" value="XM_046200638.1"/>
</dbReference>
<reference evidence="2" key="1">
    <citation type="journal article" date="2021" name="Nat. Commun.">
        <title>Genetic determinants of endophytism in the Arabidopsis root mycobiome.</title>
        <authorList>
            <person name="Mesny F."/>
            <person name="Miyauchi S."/>
            <person name="Thiergart T."/>
            <person name="Pickel B."/>
            <person name="Atanasova L."/>
            <person name="Karlsson M."/>
            <person name="Huettel B."/>
            <person name="Barry K.W."/>
            <person name="Haridas S."/>
            <person name="Chen C."/>
            <person name="Bauer D."/>
            <person name="Andreopoulos W."/>
            <person name="Pangilinan J."/>
            <person name="LaButti K."/>
            <person name="Riley R."/>
            <person name="Lipzen A."/>
            <person name="Clum A."/>
            <person name="Drula E."/>
            <person name="Henrissat B."/>
            <person name="Kohler A."/>
            <person name="Grigoriev I.V."/>
            <person name="Martin F.M."/>
            <person name="Hacquard S."/>
        </authorList>
    </citation>
    <scope>NUCLEOTIDE SEQUENCE</scope>
    <source>
        <strain evidence="2">MPI-CAGE-AT-0023</strain>
    </source>
</reference>
<dbReference type="EMBL" id="JAGMUX010000011">
    <property type="protein sequence ID" value="KAH7244336.1"/>
    <property type="molecule type" value="Genomic_DNA"/>
</dbReference>
<name>A0A9P9GS85_FUSRE</name>
<feature type="transmembrane region" description="Helical" evidence="1">
    <location>
        <begin position="101"/>
        <end position="122"/>
    </location>
</feature>
<keyword evidence="1" id="KW-0812">Transmembrane</keyword>